<sequence>MNSTWFRRYTADAGHGPRLVCFPHAGGSATAYKPLAHALDGELDVVSVQYPGRQDRFEETPFTDLEPLVEAVAGELARGLAADPGRPYALFGHSMGALVAFETARRLEGAGLPGPQRLFVSGRGAPDTRSGAHYLRFEDADVLAEVRGLSGTDQGLLDNPEVLEMVLPALRADYRAVGTYVWRGGGPLASPVTALVGDRDPMVTVGEAWAWREHTTGGCALEVFPGGHFYLQDQLGPVASAVTEGLLARAFAF</sequence>
<reference evidence="4 5" key="1">
    <citation type="submission" date="2015-02" db="EMBL/GenBank/DDBJ databases">
        <authorList>
            <person name="Ju K.-S."/>
            <person name="Doroghazi J.R."/>
            <person name="Metcalf W."/>
        </authorList>
    </citation>
    <scope>NUCLEOTIDE SEQUENCE [LARGE SCALE GENOMIC DNA]</scope>
    <source>
        <strain evidence="4 5">NRRL ISP-5550</strain>
    </source>
</reference>
<keyword evidence="5" id="KW-1185">Reference proteome</keyword>
<dbReference type="PANTHER" id="PTHR11487">
    <property type="entry name" value="THIOESTERASE"/>
    <property type="match status" value="1"/>
</dbReference>
<dbReference type="STRING" id="68223.GCA_002028425_06931"/>
<dbReference type="SMART" id="SM00824">
    <property type="entry name" value="PKS_TE"/>
    <property type="match status" value="1"/>
</dbReference>
<protein>
    <recommendedName>
        <fullName evidence="3">Thioesterase TesA-like domain-containing protein</fullName>
    </recommendedName>
</protein>
<evidence type="ECO:0000313" key="5">
    <source>
        <dbReference type="Proteomes" id="UP000033551"/>
    </source>
</evidence>
<evidence type="ECO:0000256" key="1">
    <source>
        <dbReference type="ARBA" id="ARBA00007169"/>
    </source>
</evidence>
<dbReference type="SUPFAM" id="SSF53474">
    <property type="entry name" value="alpha/beta-Hydrolases"/>
    <property type="match status" value="1"/>
</dbReference>
<name>A0A0F4JUY7_9ACTN</name>
<dbReference type="PANTHER" id="PTHR11487:SF0">
    <property type="entry name" value="S-ACYL FATTY ACID SYNTHASE THIOESTERASE, MEDIUM CHAIN"/>
    <property type="match status" value="1"/>
</dbReference>
<dbReference type="EMBL" id="JZWV01000084">
    <property type="protein sequence ID" value="KJY37965.1"/>
    <property type="molecule type" value="Genomic_DNA"/>
</dbReference>
<evidence type="ECO:0000259" key="3">
    <source>
        <dbReference type="SMART" id="SM00824"/>
    </source>
</evidence>
<proteinExistence type="inferred from homology"/>
<dbReference type="InterPro" id="IPR001031">
    <property type="entry name" value="Thioesterase"/>
</dbReference>
<evidence type="ECO:0000256" key="2">
    <source>
        <dbReference type="ARBA" id="ARBA00022801"/>
    </source>
</evidence>
<comment type="similarity">
    <text evidence="1">Belongs to the thioesterase family.</text>
</comment>
<comment type="caution">
    <text evidence="4">The sequence shown here is derived from an EMBL/GenBank/DDBJ whole genome shotgun (WGS) entry which is preliminary data.</text>
</comment>
<accession>A0A0F4JUY7</accession>
<dbReference type="InterPro" id="IPR029058">
    <property type="entry name" value="AB_hydrolase_fold"/>
</dbReference>
<dbReference type="InterPro" id="IPR020802">
    <property type="entry name" value="TesA-like"/>
</dbReference>
<keyword evidence="2" id="KW-0378">Hydrolase</keyword>
<organism evidence="4 5">
    <name type="scientific">Streptomyces katrae</name>
    <dbReference type="NCBI Taxonomy" id="68223"/>
    <lineage>
        <taxon>Bacteria</taxon>
        <taxon>Bacillati</taxon>
        <taxon>Actinomycetota</taxon>
        <taxon>Actinomycetes</taxon>
        <taxon>Kitasatosporales</taxon>
        <taxon>Streptomycetaceae</taxon>
        <taxon>Streptomyces</taxon>
    </lineage>
</organism>
<dbReference type="Proteomes" id="UP000033551">
    <property type="component" value="Unassembled WGS sequence"/>
</dbReference>
<dbReference type="GO" id="GO:0016787">
    <property type="term" value="F:hydrolase activity"/>
    <property type="evidence" value="ECO:0007669"/>
    <property type="project" value="UniProtKB-KW"/>
</dbReference>
<dbReference type="PATRIC" id="fig|68223.7.peg.1011"/>
<evidence type="ECO:0000313" key="4">
    <source>
        <dbReference type="EMBL" id="KJY37965.1"/>
    </source>
</evidence>
<gene>
    <name evidence="4" type="ORF">VR44_04650</name>
</gene>
<dbReference type="GO" id="GO:0008610">
    <property type="term" value="P:lipid biosynthetic process"/>
    <property type="evidence" value="ECO:0007669"/>
    <property type="project" value="TreeGrafter"/>
</dbReference>
<feature type="domain" description="Thioesterase TesA-like" evidence="3">
    <location>
        <begin position="20"/>
        <end position="246"/>
    </location>
</feature>
<dbReference type="InterPro" id="IPR012223">
    <property type="entry name" value="TEII"/>
</dbReference>
<dbReference type="RefSeq" id="WP_045946063.1">
    <property type="nucleotide sequence ID" value="NZ_JZWV01000084.1"/>
</dbReference>
<dbReference type="Gene3D" id="3.40.50.1820">
    <property type="entry name" value="alpha/beta hydrolase"/>
    <property type="match status" value="1"/>
</dbReference>
<dbReference type="AlphaFoldDB" id="A0A0F4JUY7"/>
<dbReference type="OrthoDB" id="8480037at2"/>
<dbReference type="Pfam" id="PF00975">
    <property type="entry name" value="Thioesterase"/>
    <property type="match status" value="1"/>
</dbReference>